<evidence type="ECO:0000256" key="1">
    <source>
        <dbReference type="SAM" id="MobiDB-lite"/>
    </source>
</evidence>
<name>A0AAN8F827_TRICO</name>
<gene>
    <name evidence="2" type="ORF">GCK32_015192</name>
</gene>
<accession>A0AAN8F827</accession>
<sequence length="198" mass="21769">MLQRAQQKGGRTLIFNGFLVKFYRYVPTICATEYLFRSGLPLKKTHSRLVNNSKPGSSTCSEVFAAPSLPVFNVKIERLVKLSGFRLTTSHENSQEHSPSCLPYKPNAPGLGNGKHGICPPKDCISRYTSSPTHSNNQASVTSCATQTGIFHGSCSVPTESTSTLPAVTGREKRDNEHLRKEQKGDTNMNMARLKRLG</sequence>
<feature type="region of interest" description="Disordered" evidence="1">
    <location>
        <begin position="161"/>
        <end position="198"/>
    </location>
</feature>
<evidence type="ECO:0000313" key="2">
    <source>
        <dbReference type="EMBL" id="KAK5974002.1"/>
    </source>
</evidence>
<dbReference type="AlphaFoldDB" id="A0AAN8F827"/>
<feature type="compositionally biased region" description="Basic and acidic residues" evidence="1">
    <location>
        <begin position="170"/>
        <end position="185"/>
    </location>
</feature>
<organism evidence="2 3">
    <name type="scientific">Trichostrongylus colubriformis</name>
    <name type="common">Black scour worm</name>
    <dbReference type="NCBI Taxonomy" id="6319"/>
    <lineage>
        <taxon>Eukaryota</taxon>
        <taxon>Metazoa</taxon>
        <taxon>Ecdysozoa</taxon>
        <taxon>Nematoda</taxon>
        <taxon>Chromadorea</taxon>
        <taxon>Rhabditida</taxon>
        <taxon>Rhabditina</taxon>
        <taxon>Rhabditomorpha</taxon>
        <taxon>Strongyloidea</taxon>
        <taxon>Trichostrongylidae</taxon>
        <taxon>Trichostrongylus</taxon>
    </lineage>
</organism>
<keyword evidence="3" id="KW-1185">Reference proteome</keyword>
<reference evidence="2 3" key="1">
    <citation type="submission" date="2019-10" db="EMBL/GenBank/DDBJ databases">
        <title>Assembly and Annotation for the nematode Trichostrongylus colubriformis.</title>
        <authorList>
            <person name="Martin J."/>
        </authorList>
    </citation>
    <scope>NUCLEOTIDE SEQUENCE [LARGE SCALE GENOMIC DNA]</scope>
    <source>
        <strain evidence="2">G859</strain>
        <tissue evidence="2">Whole worm</tissue>
    </source>
</reference>
<proteinExistence type="predicted"/>
<evidence type="ECO:0000313" key="3">
    <source>
        <dbReference type="Proteomes" id="UP001331761"/>
    </source>
</evidence>
<dbReference type="EMBL" id="WIXE01014794">
    <property type="protein sequence ID" value="KAK5974002.1"/>
    <property type="molecule type" value="Genomic_DNA"/>
</dbReference>
<dbReference type="Proteomes" id="UP001331761">
    <property type="component" value="Unassembled WGS sequence"/>
</dbReference>
<protein>
    <submittedName>
        <fullName evidence="2">Uncharacterized protein</fullName>
    </submittedName>
</protein>
<comment type="caution">
    <text evidence="2">The sequence shown here is derived from an EMBL/GenBank/DDBJ whole genome shotgun (WGS) entry which is preliminary data.</text>
</comment>